<accession>V5Z8V5</accession>
<evidence type="ECO:0000313" key="1">
    <source>
        <dbReference type="EMBL" id="CCG87375.1"/>
    </source>
</evidence>
<comment type="caution">
    <text evidence="1">The sequence shown here is derived from an EMBL/GenBank/DDBJ whole genome shotgun (WGS) entry which is preliminary data.</text>
</comment>
<evidence type="ECO:0000313" key="2">
    <source>
        <dbReference type="Proteomes" id="UP000018217"/>
    </source>
</evidence>
<sequence length="58" mass="6605">MYVAALTKRSAREVSMSHVGFCKTVEEGHIDSLVKIPSSWDISKLQRGFIESMFEDKK</sequence>
<dbReference type="OrthoDB" id="6522562at2"/>
<dbReference type="AlphaFoldDB" id="V5Z8V5"/>
<protein>
    <submittedName>
        <fullName evidence="1">Uncharacterized protein</fullName>
    </submittedName>
</protein>
<dbReference type="RefSeq" id="WP_023655166.1">
    <property type="nucleotide sequence ID" value="NZ_CAHS01000015.1"/>
</dbReference>
<dbReference type="EMBL" id="CAHS01000015">
    <property type="protein sequence ID" value="CCG87375.1"/>
    <property type="molecule type" value="Genomic_DNA"/>
</dbReference>
<reference evidence="1 2" key="1">
    <citation type="journal article" date="2013" name="Syst. Appl. Microbiol.">
        <title>Phylogenetic position and virulence apparatus of the pear flower necrosis pathogen Erwinia piriflorinigrans CFBP 5888T as assessed by comparative genomics.</title>
        <authorList>
            <person name="Smits T.H."/>
            <person name="Rezzonico F."/>
            <person name="Lopez M.M."/>
            <person name="Blom J."/>
            <person name="Goesmann A."/>
            <person name="Frey J.E."/>
            <person name="Duffy B."/>
        </authorList>
    </citation>
    <scope>NUCLEOTIDE SEQUENCE [LARGE SCALE GENOMIC DNA]</scope>
    <source>
        <strain evidence="2">CFBP5888</strain>
    </source>
</reference>
<dbReference type="Proteomes" id="UP000018217">
    <property type="component" value="Unassembled WGS sequence"/>
</dbReference>
<keyword evidence="2" id="KW-1185">Reference proteome</keyword>
<organism evidence="1 2">
    <name type="scientific">Erwinia piriflorinigrans CFBP 5888</name>
    <dbReference type="NCBI Taxonomy" id="1161919"/>
    <lineage>
        <taxon>Bacteria</taxon>
        <taxon>Pseudomonadati</taxon>
        <taxon>Pseudomonadota</taxon>
        <taxon>Gammaproteobacteria</taxon>
        <taxon>Enterobacterales</taxon>
        <taxon>Erwiniaceae</taxon>
        <taxon>Erwinia</taxon>
    </lineage>
</organism>
<gene>
    <name evidence="1" type="ORF">EPIR_2010</name>
</gene>
<name>V5Z8V5_9GAMM</name>
<proteinExistence type="predicted"/>